<reference evidence="2" key="1">
    <citation type="submission" date="2020-10" db="EMBL/GenBank/DDBJ databases">
        <authorList>
            <person name="Gilroy R."/>
        </authorList>
    </citation>
    <scope>NUCLEOTIDE SEQUENCE</scope>
    <source>
        <strain evidence="2">CHK199-13235</strain>
    </source>
</reference>
<dbReference type="Gene3D" id="1.20.58.220">
    <property type="entry name" value="Phosphate transport system protein phou homolog 2, domain 2"/>
    <property type="match status" value="1"/>
</dbReference>
<dbReference type="Pfam" id="PF01865">
    <property type="entry name" value="PhoU_div"/>
    <property type="match status" value="1"/>
</dbReference>
<organism evidence="2 3">
    <name type="scientific">Candidatus Merdivicinus excrementipullorum</name>
    <dbReference type="NCBI Taxonomy" id="2840867"/>
    <lineage>
        <taxon>Bacteria</taxon>
        <taxon>Bacillati</taxon>
        <taxon>Bacillota</taxon>
        <taxon>Clostridia</taxon>
        <taxon>Eubacteriales</taxon>
        <taxon>Oscillospiraceae</taxon>
        <taxon>Oscillospiraceae incertae sedis</taxon>
        <taxon>Candidatus Merdivicinus</taxon>
    </lineage>
</organism>
<comment type="caution">
    <text evidence="2">The sequence shown here is derived from an EMBL/GenBank/DDBJ whole genome shotgun (WGS) entry which is preliminary data.</text>
</comment>
<dbReference type="InterPro" id="IPR052912">
    <property type="entry name" value="UPF0111_domain"/>
</dbReference>
<reference evidence="2" key="2">
    <citation type="journal article" date="2021" name="PeerJ">
        <title>Extensive microbial diversity within the chicken gut microbiome revealed by metagenomics and culture.</title>
        <authorList>
            <person name="Gilroy R."/>
            <person name="Ravi A."/>
            <person name="Getino M."/>
            <person name="Pursley I."/>
            <person name="Horton D.L."/>
            <person name="Alikhan N.F."/>
            <person name="Baker D."/>
            <person name="Gharbi K."/>
            <person name="Hall N."/>
            <person name="Watson M."/>
            <person name="Adriaenssens E.M."/>
            <person name="Foster-Nyarko E."/>
            <person name="Jarju S."/>
            <person name="Secka A."/>
            <person name="Antonio M."/>
            <person name="Oren A."/>
            <person name="Chaudhuri R.R."/>
            <person name="La Ragione R."/>
            <person name="Hildebrand F."/>
            <person name="Pallen M.J."/>
        </authorList>
    </citation>
    <scope>NUCLEOTIDE SEQUENCE</scope>
    <source>
        <strain evidence="2">CHK199-13235</strain>
    </source>
</reference>
<protein>
    <submittedName>
        <fullName evidence="2">DUF47 family protein</fullName>
    </submittedName>
</protein>
<proteinExistence type="inferred from homology"/>
<dbReference type="SUPFAM" id="SSF109755">
    <property type="entry name" value="PhoU-like"/>
    <property type="match status" value="1"/>
</dbReference>
<dbReference type="PANTHER" id="PTHR37298">
    <property type="entry name" value="UPF0111 PROTEIN YKAA"/>
    <property type="match status" value="1"/>
</dbReference>
<comment type="similarity">
    <text evidence="1">Belongs to the UPF0111 family.</text>
</comment>
<dbReference type="InterPro" id="IPR018445">
    <property type="entry name" value="Put_Phosphate_transp_reg"/>
</dbReference>
<dbReference type="PANTHER" id="PTHR37298:SF1">
    <property type="entry name" value="UPF0111 PROTEIN YKAA"/>
    <property type="match status" value="1"/>
</dbReference>
<evidence type="ECO:0000313" key="2">
    <source>
        <dbReference type="EMBL" id="HIS76409.1"/>
    </source>
</evidence>
<name>A0A9D1FMS8_9FIRM</name>
<dbReference type="AlphaFoldDB" id="A0A9D1FMS8"/>
<evidence type="ECO:0000313" key="3">
    <source>
        <dbReference type="Proteomes" id="UP000824002"/>
    </source>
</evidence>
<accession>A0A9D1FMS8</accession>
<dbReference type="EMBL" id="DVJP01000041">
    <property type="protein sequence ID" value="HIS76409.1"/>
    <property type="molecule type" value="Genomic_DNA"/>
</dbReference>
<dbReference type="Proteomes" id="UP000824002">
    <property type="component" value="Unassembled WGS sequence"/>
</dbReference>
<dbReference type="InterPro" id="IPR038078">
    <property type="entry name" value="PhoU-like_sf"/>
</dbReference>
<gene>
    <name evidence="2" type="ORF">IAB51_06300</name>
</gene>
<evidence type="ECO:0000256" key="1">
    <source>
        <dbReference type="ARBA" id="ARBA00008591"/>
    </source>
</evidence>
<sequence length="207" mass="24326">MSKKQESYYFQNFIECAKYAYQAACLLKETMNQFNVDSLQQKMDEMHKVEHAADLKKHDLLNTLVKDFITPIEREDILQVSQNLDDMTDKIEDVLIKIYYNRITSIRPDALKLLDVIIRCCEAVQKLMTEFADFKRSKQIHNHIVCINTLEEDADKLFITCMYDLHDTCKDPLEVIGWREIYIYLEKCADACEHVADIVESVIMKNL</sequence>